<dbReference type="OrthoDB" id="546822at2759"/>
<accession>D8UFE1</accession>
<dbReference type="EMBL" id="GL378393">
    <property type="protein sequence ID" value="EFJ41594.1"/>
    <property type="molecule type" value="Genomic_DNA"/>
</dbReference>
<organism evidence="4">
    <name type="scientific">Volvox carteri f. nagariensis</name>
    <dbReference type="NCBI Taxonomy" id="3068"/>
    <lineage>
        <taxon>Eukaryota</taxon>
        <taxon>Viridiplantae</taxon>
        <taxon>Chlorophyta</taxon>
        <taxon>core chlorophytes</taxon>
        <taxon>Chlorophyceae</taxon>
        <taxon>CS clade</taxon>
        <taxon>Chlamydomonadales</taxon>
        <taxon>Volvocaceae</taxon>
        <taxon>Volvox</taxon>
    </lineage>
</organism>
<feature type="signal peptide" evidence="1">
    <location>
        <begin position="1"/>
        <end position="28"/>
    </location>
</feature>
<dbReference type="KEGG" id="vcn:VOLCADRAFT_107647"/>
<gene>
    <name evidence="3" type="ORF">VOLCADRAFT_107647</name>
</gene>
<sequence length="483" mass="52708">MAHLHMARLVWYSVFRVTIFHLICSAFASEERVISVHTGSSSRLLQGATTRGQIDFPYCRCETYSCRCSPYGITYLGASEVTTAAAAAGTKHCFAVGYVGCAAANNTCCEALNRNVYKMSIAIGAGCTKPVMSSVEVNSRKWLSWTTSATERGTDANGTVVFGYDVRIYNMQFNMTTFPGSTVCITTTEPCSGIQQLCDSTAGTCKVAFFDTHDASRYCPVCPVSMLQPPPSPLSPQLFVCGAFDMPADTPAMENVISELTSRWVASVMGTPAVPGMGNTAECPVGLEGYNFIGWVETDDVRCPGAYSEKKCDERFRPFPPSPLPPWMPPSRPPPSLVKTHNCSQATAQTPFFLNKVESIITTDDRSGRQLVAMCTAIGAKDCNLTSRCCGMDAAKVEVIMKPSCQGALRSITVNGKEIAYSRSFYPDFTSLKFVKLPTTPEGFCYNGRCQMHRTPFLFYFERVACHASIFSSNNKCCPTYLV</sequence>
<dbReference type="Pfam" id="PF12499">
    <property type="entry name" value="DUF3707"/>
    <property type="match status" value="2"/>
</dbReference>
<reference evidence="3 4" key="1">
    <citation type="journal article" date="2010" name="Science">
        <title>Genomic analysis of organismal complexity in the multicellular green alga Volvox carteri.</title>
        <authorList>
            <person name="Prochnik S.E."/>
            <person name="Umen J."/>
            <person name="Nedelcu A.M."/>
            <person name="Hallmann A."/>
            <person name="Miller S.M."/>
            <person name="Nishii I."/>
            <person name="Ferris P."/>
            <person name="Kuo A."/>
            <person name="Mitros T."/>
            <person name="Fritz-Laylin L.K."/>
            <person name="Hellsten U."/>
            <person name="Chapman J."/>
            <person name="Simakov O."/>
            <person name="Rensing S.A."/>
            <person name="Terry A."/>
            <person name="Pangilinan J."/>
            <person name="Kapitonov V."/>
            <person name="Jurka J."/>
            <person name="Salamov A."/>
            <person name="Shapiro H."/>
            <person name="Schmutz J."/>
            <person name="Grimwood J."/>
            <person name="Lindquist E."/>
            <person name="Lucas S."/>
            <person name="Grigoriev I.V."/>
            <person name="Schmitt R."/>
            <person name="Kirk D."/>
            <person name="Rokhsar D.S."/>
        </authorList>
    </citation>
    <scope>NUCLEOTIDE SEQUENCE [LARGE SCALE GENOMIC DNA]</scope>
    <source>
        <strain evidence="4">f. Nagariensis / Eve</strain>
    </source>
</reference>
<name>D8UFE1_VOLCA</name>
<dbReference type="InterPro" id="IPR024616">
    <property type="entry name" value="Pherophorin"/>
</dbReference>
<proteinExistence type="predicted"/>
<feature type="chain" id="PRO_5003124453" description="Pherophorin domain-containing protein" evidence="1">
    <location>
        <begin position="29"/>
        <end position="483"/>
    </location>
</feature>
<dbReference type="eggNOG" id="ENOG502SZST">
    <property type="taxonomic scope" value="Eukaryota"/>
</dbReference>
<evidence type="ECO:0000313" key="4">
    <source>
        <dbReference type="Proteomes" id="UP000001058"/>
    </source>
</evidence>
<protein>
    <recommendedName>
        <fullName evidence="2">Pherophorin domain-containing protein</fullName>
    </recommendedName>
</protein>
<feature type="domain" description="Pherophorin" evidence="2">
    <location>
        <begin position="341"/>
        <end position="479"/>
    </location>
</feature>
<dbReference type="RefSeq" id="XP_002957385.1">
    <property type="nucleotide sequence ID" value="XM_002957339.1"/>
</dbReference>
<feature type="domain" description="Pherophorin" evidence="2">
    <location>
        <begin position="56"/>
        <end position="220"/>
    </location>
</feature>
<dbReference type="InParanoid" id="D8UFE1"/>
<dbReference type="STRING" id="3068.D8UFE1"/>
<dbReference type="Proteomes" id="UP000001058">
    <property type="component" value="Unassembled WGS sequence"/>
</dbReference>
<evidence type="ECO:0000313" key="3">
    <source>
        <dbReference type="EMBL" id="EFJ41594.1"/>
    </source>
</evidence>
<keyword evidence="4" id="KW-1185">Reference proteome</keyword>
<dbReference type="AlphaFoldDB" id="D8UFE1"/>
<dbReference type="GeneID" id="9626836"/>
<evidence type="ECO:0000256" key="1">
    <source>
        <dbReference type="SAM" id="SignalP"/>
    </source>
</evidence>
<evidence type="ECO:0000259" key="2">
    <source>
        <dbReference type="Pfam" id="PF12499"/>
    </source>
</evidence>
<keyword evidence="1" id="KW-0732">Signal</keyword>